<dbReference type="Proteomes" id="UP000053097">
    <property type="component" value="Unassembled WGS sequence"/>
</dbReference>
<name>A0A026X431_OOCBI</name>
<dbReference type="EMBL" id="KK107031">
    <property type="protein sequence ID" value="EZA62119.1"/>
    <property type="molecule type" value="Genomic_DNA"/>
</dbReference>
<gene>
    <name evidence="1" type="ORF">X777_05446</name>
</gene>
<organism evidence="1 2">
    <name type="scientific">Ooceraea biroi</name>
    <name type="common">Clonal raider ant</name>
    <name type="synonym">Cerapachys biroi</name>
    <dbReference type="NCBI Taxonomy" id="2015173"/>
    <lineage>
        <taxon>Eukaryota</taxon>
        <taxon>Metazoa</taxon>
        <taxon>Ecdysozoa</taxon>
        <taxon>Arthropoda</taxon>
        <taxon>Hexapoda</taxon>
        <taxon>Insecta</taxon>
        <taxon>Pterygota</taxon>
        <taxon>Neoptera</taxon>
        <taxon>Endopterygota</taxon>
        <taxon>Hymenoptera</taxon>
        <taxon>Apocrita</taxon>
        <taxon>Aculeata</taxon>
        <taxon>Formicoidea</taxon>
        <taxon>Formicidae</taxon>
        <taxon>Dorylinae</taxon>
        <taxon>Ooceraea</taxon>
    </lineage>
</organism>
<keyword evidence="2" id="KW-1185">Reference proteome</keyword>
<sequence>SVTRGIPDVVVGSLPLTARGSIGCTWPLAYARRTRWSVPRRAWDDPSMIDRGTRANRPQPHLEIARIFEIQMTKREYDVETLCPSLRQKIAEIALHFVRYWDTLQRDFYHICMDNTVAAPRPRFITATVYLDPNDLNS</sequence>
<reference evidence="1 2" key="1">
    <citation type="journal article" date="2014" name="Curr. Biol.">
        <title>The genome of the clonal raider ant Cerapachys biroi.</title>
        <authorList>
            <person name="Oxley P.R."/>
            <person name="Ji L."/>
            <person name="Fetter-Pruneda I."/>
            <person name="McKenzie S.K."/>
            <person name="Li C."/>
            <person name="Hu H."/>
            <person name="Zhang G."/>
            <person name="Kronauer D.J."/>
        </authorList>
    </citation>
    <scope>NUCLEOTIDE SEQUENCE [LARGE SCALE GENOMIC DNA]</scope>
</reference>
<dbReference type="AlphaFoldDB" id="A0A026X431"/>
<proteinExistence type="predicted"/>
<protein>
    <submittedName>
        <fullName evidence="1">Uncharacterized protein</fullName>
    </submittedName>
</protein>
<evidence type="ECO:0000313" key="2">
    <source>
        <dbReference type="Proteomes" id="UP000053097"/>
    </source>
</evidence>
<accession>A0A026X431</accession>
<evidence type="ECO:0000313" key="1">
    <source>
        <dbReference type="EMBL" id="EZA62119.1"/>
    </source>
</evidence>
<feature type="non-terminal residue" evidence="1">
    <location>
        <position position="1"/>
    </location>
</feature>